<organism evidence="1">
    <name type="scientific">Euplotes harpa</name>
    <dbReference type="NCBI Taxonomy" id="151035"/>
    <lineage>
        <taxon>Eukaryota</taxon>
        <taxon>Sar</taxon>
        <taxon>Alveolata</taxon>
        <taxon>Ciliophora</taxon>
        <taxon>Intramacronucleata</taxon>
        <taxon>Spirotrichea</taxon>
        <taxon>Hypotrichia</taxon>
        <taxon>Euplotida</taxon>
        <taxon>Euplotidae</taxon>
        <taxon>Euplotes</taxon>
    </lineage>
</organism>
<gene>
    <name evidence="1" type="ORF">EHAR0213_LOCUS3143</name>
</gene>
<dbReference type="AlphaFoldDB" id="A0A7S3J2M0"/>
<name>A0A7S3J2M0_9SPIT</name>
<accession>A0A7S3J2M0</accession>
<sequence length="114" mass="13385">MDKNSKPFKTRTSMELLETSMFKKQEFQPKNLKSALHYVFFKNKRDTLLQSIEELKSKSEIKPELGTKFSLLFKSSMMPSEKLKFVKKKQILQKAVKRRIVIVDTPLTAETTNR</sequence>
<reference evidence="1" key="1">
    <citation type="submission" date="2021-01" db="EMBL/GenBank/DDBJ databases">
        <authorList>
            <person name="Corre E."/>
            <person name="Pelletier E."/>
            <person name="Niang G."/>
            <person name="Scheremetjew M."/>
            <person name="Finn R."/>
            <person name="Kale V."/>
            <person name="Holt S."/>
            <person name="Cochrane G."/>
            <person name="Meng A."/>
            <person name="Brown T."/>
            <person name="Cohen L."/>
        </authorList>
    </citation>
    <scope>NUCLEOTIDE SEQUENCE</scope>
    <source>
        <strain evidence="1">FSP1.4</strain>
    </source>
</reference>
<dbReference type="EMBL" id="HBII01007121">
    <property type="protein sequence ID" value="CAE0344236.1"/>
    <property type="molecule type" value="Transcribed_RNA"/>
</dbReference>
<evidence type="ECO:0000313" key="1">
    <source>
        <dbReference type="EMBL" id="CAE0344236.1"/>
    </source>
</evidence>
<proteinExistence type="predicted"/>
<protein>
    <submittedName>
        <fullName evidence="1">Uncharacterized protein</fullName>
    </submittedName>
</protein>